<name>A0ABV2B2Y4_9GAMM</name>
<evidence type="ECO:0000313" key="2">
    <source>
        <dbReference type="EMBL" id="MES1930227.1"/>
    </source>
</evidence>
<dbReference type="EMBL" id="APND01000004">
    <property type="protein sequence ID" value="MES1930227.1"/>
    <property type="molecule type" value="Genomic_DNA"/>
</dbReference>
<keyword evidence="3" id="KW-1185">Reference proteome</keyword>
<gene>
    <name evidence="2" type="ORF">SADO_13268</name>
</gene>
<dbReference type="RefSeq" id="WP_353112239.1">
    <property type="nucleotide sequence ID" value="NZ_APND01000004.1"/>
</dbReference>
<reference evidence="2 3" key="1">
    <citation type="submission" date="2013-03" db="EMBL/GenBank/DDBJ databases">
        <title>Salinisphaera dokdonensis CL-ES53 Genome Sequencing.</title>
        <authorList>
            <person name="Li C."/>
            <person name="Lai Q."/>
            <person name="Shao Z."/>
        </authorList>
    </citation>
    <scope>NUCLEOTIDE SEQUENCE [LARGE SCALE GENOMIC DNA]</scope>
    <source>
        <strain evidence="2 3">CL-ES53</strain>
    </source>
</reference>
<organism evidence="2 3">
    <name type="scientific">Salinisphaera dokdonensis CL-ES53</name>
    <dbReference type="NCBI Taxonomy" id="1304272"/>
    <lineage>
        <taxon>Bacteria</taxon>
        <taxon>Pseudomonadati</taxon>
        <taxon>Pseudomonadota</taxon>
        <taxon>Gammaproteobacteria</taxon>
        <taxon>Salinisphaerales</taxon>
        <taxon>Salinisphaeraceae</taxon>
        <taxon>Salinisphaera</taxon>
    </lineage>
</organism>
<feature type="domain" description="CinA C-terminal" evidence="1">
    <location>
        <begin position="6"/>
        <end position="151"/>
    </location>
</feature>
<evidence type="ECO:0000313" key="3">
    <source>
        <dbReference type="Proteomes" id="UP001460888"/>
    </source>
</evidence>
<dbReference type="Pfam" id="PF02464">
    <property type="entry name" value="CinA"/>
    <property type="match status" value="1"/>
</dbReference>
<dbReference type="Gene3D" id="3.90.950.20">
    <property type="entry name" value="CinA-like"/>
    <property type="match status" value="1"/>
</dbReference>
<protein>
    <submittedName>
        <fullName evidence="2">CinA domain-containing protein</fullName>
    </submittedName>
</protein>
<accession>A0ABV2B2Y4</accession>
<sequence>MPPIDVIVDYLVEHRLKVATAECGTGGLIVSEILRTTGGRGVLEHGIFAQSGEAQARYLGVHDQLRHEHGSNSDVAAAAMVQRLMRSSAANIVIANTEIRPCTPAEPEGPGRAVLGWGIRRDARSRIHIKSCVFEGDAFEQRLEATYTGLREAIRLHGEF</sequence>
<evidence type="ECO:0000259" key="1">
    <source>
        <dbReference type="Pfam" id="PF02464"/>
    </source>
</evidence>
<dbReference type="InterPro" id="IPR008136">
    <property type="entry name" value="CinA_C"/>
</dbReference>
<dbReference type="SUPFAM" id="SSF142433">
    <property type="entry name" value="CinA-like"/>
    <property type="match status" value="1"/>
</dbReference>
<comment type="caution">
    <text evidence="2">The sequence shown here is derived from an EMBL/GenBank/DDBJ whole genome shotgun (WGS) entry which is preliminary data.</text>
</comment>
<proteinExistence type="predicted"/>
<dbReference type="Proteomes" id="UP001460888">
    <property type="component" value="Unassembled WGS sequence"/>
</dbReference>
<dbReference type="InterPro" id="IPR036653">
    <property type="entry name" value="CinA-like_C"/>
</dbReference>